<name>A0A1M6VG35_9BRAD</name>
<keyword evidence="3" id="KW-0325">Glycoprotein</keyword>
<dbReference type="RefSeq" id="WP_074818133.1">
    <property type="nucleotide sequence ID" value="NZ_FNTI01000001.1"/>
</dbReference>
<proteinExistence type="predicted"/>
<evidence type="ECO:0000256" key="4">
    <source>
        <dbReference type="PROSITE-ProRule" id="PRU00504"/>
    </source>
</evidence>
<organism evidence="5 6">
    <name type="scientific">Bradyrhizobium lablabi</name>
    <dbReference type="NCBI Taxonomy" id="722472"/>
    <lineage>
        <taxon>Bacteria</taxon>
        <taxon>Pseudomonadati</taxon>
        <taxon>Pseudomonadota</taxon>
        <taxon>Alphaproteobacteria</taxon>
        <taxon>Hyphomicrobiales</taxon>
        <taxon>Nitrobacteraceae</taxon>
        <taxon>Bradyrhizobium</taxon>
    </lineage>
</organism>
<dbReference type="InterPro" id="IPR001258">
    <property type="entry name" value="NHL_repeat"/>
</dbReference>
<dbReference type="InterPro" id="IPR011042">
    <property type="entry name" value="6-blade_b-propeller_TolB-like"/>
</dbReference>
<evidence type="ECO:0000313" key="5">
    <source>
        <dbReference type="EMBL" id="SEC64126.1"/>
    </source>
</evidence>
<dbReference type="PROSITE" id="PS51125">
    <property type="entry name" value="NHL"/>
    <property type="match status" value="1"/>
</dbReference>
<dbReference type="EMBL" id="FNTI01000001">
    <property type="protein sequence ID" value="SEC64126.1"/>
    <property type="molecule type" value="Genomic_DNA"/>
</dbReference>
<protein>
    <submittedName>
        <fullName evidence="5">6-bladed beta-propeller protein</fullName>
    </submittedName>
</protein>
<dbReference type="CDD" id="cd14958">
    <property type="entry name" value="NHL_PAL_like"/>
    <property type="match status" value="1"/>
</dbReference>
<dbReference type="SUPFAM" id="SSF101898">
    <property type="entry name" value="NHL repeat"/>
    <property type="match status" value="1"/>
</dbReference>
<accession>A0A1M6VG35</accession>
<sequence>MQITAPPLPYVAVAESFKLPSGANFHGTSGIAFNSKGNIFVIHRGPMPLMEFDPDGHFIRGFGDGMFERSHGLRIDAEDNIWATDVRSNMVYKFDPSGRLEMVLGVKGHTGEWHPFGHLRLFDEPNEAVVGPTGDIFVLQGHGKGESRVLKFDGDGTFIKTWGGKGKGPGEFDLPHSLVFDAQGLLYIADRNNARIQVFDADGNYIRESAHPGAPCGLFMGADQHIWLAHGHTGLIMKLNLNGKVVGMIEGGGQGKTTGKYGEAHYIAVSPRDEIFVADTLNWRVQKYVRK</sequence>
<feature type="repeat" description="NHL" evidence="4">
    <location>
        <begin position="163"/>
        <end position="202"/>
    </location>
</feature>
<reference evidence="5 6" key="1">
    <citation type="submission" date="2016-10" db="EMBL/GenBank/DDBJ databases">
        <authorList>
            <person name="de Groot N.N."/>
        </authorList>
    </citation>
    <scope>NUCLEOTIDE SEQUENCE [LARGE SCALE GENOMIC DNA]</scope>
    <source>
        <strain evidence="5 6">GAS522</strain>
    </source>
</reference>
<dbReference type="PANTHER" id="PTHR10680:SF38">
    <property type="entry name" value="BLL1368 PROTEIN"/>
    <property type="match status" value="1"/>
</dbReference>
<evidence type="ECO:0000256" key="1">
    <source>
        <dbReference type="ARBA" id="ARBA00022729"/>
    </source>
</evidence>
<evidence type="ECO:0000256" key="2">
    <source>
        <dbReference type="ARBA" id="ARBA00022737"/>
    </source>
</evidence>
<keyword evidence="2" id="KW-0677">Repeat</keyword>
<evidence type="ECO:0000313" key="6">
    <source>
        <dbReference type="Proteomes" id="UP000183208"/>
    </source>
</evidence>
<dbReference type="Gene3D" id="2.120.10.30">
    <property type="entry name" value="TolB, C-terminal domain"/>
    <property type="match status" value="2"/>
</dbReference>
<dbReference type="PANTHER" id="PTHR10680">
    <property type="entry name" value="PEPTIDYL-GLYCINE ALPHA-AMIDATING MONOOXYGENASE"/>
    <property type="match status" value="1"/>
</dbReference>
<dbReference type="AlphaFoldDB" id="A0A1M6VG35"/>
<evidence type="ECO:0000256" key="3">
    <source>
        <dbReference type="ARBA" id="ARBA00023180"/>
    </source>
</evidence>
<dbReference type="OrthoDB" id="9792285at2"/>
<dbReference type="Pfam" id="PF17170">
    <property type="entry name" value="DUF5128"/>
    <property type="match status" value="1"/>
</dbReference>
<keyword evidence="1" id="KW-0732">Signal</keyword>
<dbReference type="Proteomes" id="UP000183208">
    <property type="component" value="Unassembled WGS sequence"/>
</dbReference>
<gene>
    <name evidence="5" type="ORF">SAMN05444171_1922</name>
</gene>